<name>A0A8D4C122_9GAMM</name>
<sequence>MRSTRVDDRGDSTAPDPMPRLRRRFFASLVLIGFLVGLMLGRLDTPEPVRLQRIEPTEDGLRLVFDGEPEVRQQQDVDGAFALLLAAEASGRSGELQLAGMPVRWRLQPGETGLLLHFVATRPLQGRWHLEGDRDQALRVALIPKS</sequence>
<keyword evidence="1" id="KW-0812">Transmembrane</keyword>
<gene>
    <name evidence="2" type="ORF">CL52_01640</name>
</gene>
<dbReference type="KEGG" id="pbm:CL52_01640"/>
<keyword evidence="1" id="KW-0472">Membrane</keyword>
<feature type="transmembrane region" description="Helical" evidence="1">
    <location>
        <begin position="25"/>
        <end position="43"/>
    </location>
</feature>
<protein>
    <submittedName>
        <fullName evidence="2">Uncharacterized protein</fullName>
    </submittedName>
</protein>
<reference evidence="3" key="1">
    <citation type="submission" date="2014-03" db="EMBL/GenBank/DDBJ databases">
        <title>Complete genome of Pseudomonas balearica DSM 6083T, a sewage water isolate from an enrichment with 2-methylnaphthalene.</title>
        <authorList>
            <person name="Salva-Serra F."/>
            <person name="Jaen-Luchoro D."/>
            <person name="Busquets A."/>
            <person name="Pena A."/>
            <person name="Gomila M."/>
            <person name="Bosch R."/>
            <person name="Nogales B."/>
            <person name="Garcia-Valdes E."/>
            <person name="Lalucat J."/>
            <person name="Bennasar A."/>
        </authorList>
    </citation>
    <scope>NUCLEOTIDE SEQUENCE [LARGE SCALE GENOMIC DNA]</scope>
    <source>
        <strain evidence="3">DSM 6083</strain>
    </source>
</reference>
<evidence type="ECO:0000313" key="3">
    <source>
        <dbReference type="Proteomes" id="UP000031271"/>
    </source>
</evidence>
<dbReference type="AlphaFoldDB" id="A0A8D4C122"/>
<dbReference type="GeneID" id="77258629"/>
<keyword evidence="1" id="KW-1133">Transmembrane helix</keyword>
<dbReference type="EMBL" id="CP007511">
    <property type="protein sequence ID" value="AJE13810.1"/>
    <property type="molecule type" value="Genomic_DNA"/>
</dbReference>
<evidence type="ECO:0000256" key="1">
    <source>
        <dbReference type="SAM" id="Phobius"/>
    </source>
</evidence>
<organism evidence="2 3">
    <name type="scientific">Stutzerimonas balearica DSM 6083</name>
    <dbReference type="NCBI Taxonomy" id="1123016"/>
    <lineage>
        <taxon>Bacteria</taxon>
        <taxon>Pseudomonadati</taxon>
        <taxon>Pseudomonadota</taxon>
        <taxon>Gammaproteobacteria</taxon>
        <taxon>Pseudomonadales</taxon>
        <taxon>Pseudomonadaceae</taxon>
        <taxon>Stutzerimonas</taxon>
    </lineage>
</organism>
<reference evidence="2 3" key="2">
    <citation type="journal article" name="Genome Announc.">
        <title>Complete Genome Sequence of Pseudomonas balearica DSM 6083T.</title>
        <authorList>
            <person name="Bennasar-Figueras A."/>
            <person name="Salva-Serra F."/>
            <person name="Jaen-Luchoro D."/>
            <person name="Segui C."/>
            <person name="Aliaga F."/>
            <person name="Busquets A."/>
            <person name="Gomila M."/>
            <person name="Moore E.R."/>
            <person name="Lalucat J."/>
        </authorList>
    </citation>
    <scope>NUCLEOTIDE SEQUENCE [LARGE SCALE GENOMIC DNA]</scope>
    <source>
        <strain evidence="3">DSM 6083</strain>
    </source>
</reference>
<evidence type="ECO:0000313" key="2">
    <source>
        <dbReference type="EMBL" id="AJE13810.1"/>
    </source>
</evidence>
<accession>A0A8D4C122</accession>
<dbReference type="Proteomes" id="UP000031271">
    <property type="component" value="Chromosome"/>
</dbReference>
<proteinExistence type="predicted"/>
<dbReference type="RefSeq" id="WP_043218011.1">
    <property type="nucleotide sequence ID" value="NZ_CP007511.1"/>
</dbReference>